<dbReference type="Proteomes" id="UP001497497">
    <property type="component" value="Unassembled WGS sequence"/>
</dbReference>
<proteinExistence type="predicted"/>
<feature type="region of interest" description="Disordered" evidence="1">
    <location>
        <begin position="227"/>
        <end position="263"/>
    </location>
</feature>
<comment type="caution">
    <text evidence="2">The sequence shown here is derived from an EMBL/GenBank/DDBJ whole genome shotgun (WGS) entry which is preliminary data.</text>
</comment>
<feature type="non-terminal residue" evidence="2">
    <location>
        <position position="341"/>
    </location>
</feature>
<dbReference type="EMBL" id="CAXITT010000127">
    <property type="protein sequence ID" value="CAL1532874.1"/>
    <property type="molecule type" value="Genomic_DNA"/>
</dbReference>
<evidence type="ECO:0000313" key="2">
    <source>
        <dbReference type="EMBL" id="CAL1532874.1"/>
    </source>
</evidence>
<gene>
    <name evidence="2" type="ORF">GSLYS_00006892001</name>
</gene>
<protein>
    <recommendedName>
        <fullName evidence="4">CARD domain-containing protein</fullName>
    </recommendedName>
</protein>
<keyword evidence="3" id="KW-1185">Reference proteome</keyword>
<name>A0AAV2HGP7_LYMST</name>
<reference evidence="2 3" key="1">
    <citation type="submission" date="2024-04" db="EMBL/GenBank/DDBJ databases">
        <authorList>
            <consortium name="Genoscope - CEA"/>
            <person name="William W."/>
        </authorList>
    </citation>
    <scope>NUCLEOTIDE SEQUENCE [LARGE SCALE GENOMIC DNA]</scope>
</reference>
<evidence type="ECO:0000313" key="3">
    <source>
        <dbReference type="Proteomes" id="UP001497497"/>
    </source>
</evidence>
<sequence length="341" mass="40463">MGNAWEIPVSDCSRDTRDSVYTDPTYNSQLKIAINEMFVEFIRIENVIHVFHKYNLRVLTEEDKEKITITDGDRERSRELLTRLAMYENWFNCLLDVLEDENVKLTHVASAFRNKRDDLNEKWLQEPEIEQDDCQVLKKEDRAPSSLIKENQRLKIKLEKEEGSHTQEKKLYKKCEEQLNNLKSDQATINKIRMEEKNNLETKLKLLKQDYEHEKKVRTETEAKMMEGVSKNDVSQSLEKLRQESEKLRRDYDNERESREDLESKIKVAEAEKLEMKHALEQEHQEKLDALKKDEKNALRGLKDEIRLLTSQLENVRKECDLKRKSCDDFEAKTKIIEAGK</sequence>
<evidence type="ECO:0008006" key="4">
    <source>
        <dbReference type="Google" id="ProtNLM"/>
    </source>
</evidence>
<evidence type="ECO:0000256" key="1">
    <source>
        <dbReference type="SAM" id="MobiDB-lite"/>
    </source>
</evidence>
<organism evidence="2 3">
    <name type="scientific">Lymnaea stagnalis</name>
    <name type="common">Great pond snail</name>
    <name type="synonym">Helix stagnalis</name>
    <dbReference type="NCBI Taxonomy" id="6523"/>
    <lineage>
        <taxon>Eukaryota</taxon>
        <taxon>Metazoa</taxon>
        <taxon>Spiralia</taxon>
        <taxon>Lophotrochozoa</taxon>
        <taxon>Mollusca</taxon>
        <taxon>Gastropoda</taxon>
        <taxon>Heterobranchia</taxon>
        <taxon>Euthyneura</taxon>
        <taxon>Panpulmonata</taxon>
        <taxon>Hygrophila</taxon>
        <taxon>Lymnaeoidea</taxon>
        <taxon>Lymnaeidae</taxon>
        <taxon>Lymnaea</taxon>
    </lineage>
</organism>
<dbReference type="Gene3D" id="1.10.533.10">
    <property type="entry name" value="Death Domain, Fas"/>
    <property type="match status" value="1"/>
</dbReference>
<accession>A0AAV2HGP7</accession>
<feature type="compositionally biased region" description="Basic and acidic residues" evidence="1">
    <location>
        <begin position="239"/>
        <end position="263"/>
    </location>
</feature>
<dbReference type="InterPro" id="IPR011029">
    <property type="entry name" value="DEATH-like_dom_sf"/>
</dbReference>
<dbReference type="AlphaFoldDB" id="A0AAV2HGP7"/>